<keyword evidence="2" id="KW-1185">Reference proteome</keyword>
<protein>
    <submittedName>
        <fullName evidence="1">Uncharacterized protein</fullName>
    </submittedName>
</protein>
<dbReference type="AlphaFoldDB" id="A0A1L3JJV1"/>
<dbReference type="RefSeq" id="WP_072555934.1">
    <property type="nucleotide sequence ID" value="NZ_CP018155.1"/>
</dbReference>
<dbReference type="OrthoDB" id="1429525at2"/>
<dbReference type="KEGG" id="ten:LPB136_08595"/>
<dbReference type="Proteomes" id="UP000181898">
    <property type="component" value="Chromosome"/>
</dbReference>
<reference evidence="1 2" key="1">
    <citation type="submission" date="2016-11" db="EMBL/GenBank/DDBJ databases">
        <title>Tenacibaculum sp. LPB0136, isolated from marine environment.</title>
        <authorList>
            <person name="Kim E."/>
            <person name="Yi H."/>
        </authorList>
    </citation>
    <scope>NUCLEOTIDE SEQUENCE [LARGE SCALE GENOMIC DNA]</scope>
    <source>
        <strain evidence="1 2">LPB0136</strain>
    </source>
</reference>
<accession>A0A1L3JJV1</accession>
<proteinExistence type="predicted"/>
<name>A0A1L3JJV1_9FLAO</name>
<sequence length="146" mass="16680">MAESKTTSEKLNADLIGIYEYKTPEQSENHYIVIDTLNGNYNGLYFGTEDSGGHGVFFYGNGMENLNLDNDKISFEIGKRNLYETTRFRIVKNRKNLEKDSTSGVSKGQLKYNGEITKNGIEVNCESEFGDCWENEMNFEKLTENK</sequence>
<dbReference type="STRING" id="1850252.LPB136_08595"/>
<dbReference type="EMBL" id="CP018155">
    <property type="protein sequence ID" value="APG65408.1"/>
    <property type="molecule type" value="Genomic_DNA"/>
</dbReference>
<gene>
    <name evidence="1" type="ORF">LPB136_08595</name>
</gene>
<evidence type="ECO:0000313" key="1">
    <source>
        <dbReference type="EMBL" id="APG65408.1"/>
    </source>
</evidence>
<evidence type="ECO:0000313" key="2">
    <source>
        <dbReference type="Proteomes" id="UP000181898"/>
    </source>
</evidence>
<organism evidence="1 2">
    <name type="scientific">Tenacibaculum todarodis</name>
    <dbReference type="NCBI Taxonomy" id="1850252"/>
    <lineage>
        <taxon>Bacteria</taxon>
        <taxon>Pseudomonadati</taxon>
        <taxon>Bacteroidota</taxon>
        <taxon>Flavobacteriia</taxon>
        <taxon>Flavobacteriales</taxon>
        <taxon>Flavobacteriaceae</taxon>
        <taxon>Tenacibaculum</taxon>
    </lineage>
</organism>